<accession>A0A1Q3E7C7</accession>
<reference evidence="1 2" key="2">
    <citation type="submission" date="2017-02" db="EMBL/GenBank/DDBJ databases">
        <title>A genome survey and senescence transcriptome analysis in Lentinula edodes.</title>
        <authorList>
            <person name="Sakamoto Y."/>
            <person name="Nakade K."/>
            <person name="Sato S."/>
            <person name="Yoshida Y."/>
            <person name="Miyazaki K."/>
            <person name="Natsume S."/>
            <person name="Konno N."/>
        </authorList>
    </citation>
    <scope>NUCLEOTIDE SEQUENCE [LARGE SCALE GENOMIC DNA]</scope>
    <source>
        <strain evidence="1 2">NBRC 111202</strain>
    </source>
</reference>
<protein>
    <submittedName>
        <fullName evidence="1">Uncharacterized protein</fullName>
    </submittedName>
</protein>
<sequence length="69" mass="7986">MVKCSDRAFPSFLRAFYRRLLQKRIDTAIEGFRSTHSQNQTLPIASKRRTAVIRLGIESLDQAQKHGIR</sequence>
<reference evidence="1 2" key="1">
    <citation type="submission" date="2016-08" db="EMBL/GenBank/DDBJ databases">
        <authorList>
            <consortium name="Lentinula edodes genome sequencing consortium"/>
            <person name="Sakamoto Y."/>
            <person name="Nakade K."/>
            <person name="Sato S."/>
            <person name="Yoshida Y."/>
            <person name="Miyazaki K."/>
            <person name="Natsume S."/>
            <person name="Konno N."/>
        </authorList>
    </citation>
    <scope>NUCLEOTIDE SEQUENCE [LARGE SCALE GENOMIC DNA]</scope>
    <source>
        <strain evidence="1 2">NBRC 111202</strain>
    </source>
</reference>
<keyword evidence="2" id="KW-1185">Reference proteome</keyword>
<name>A0A1Q3E7C7_LENED</name>
<evidence type="ECO:0000313" key="1">
    <source>
        <dbReference type="EMBL" id="GAW02994.1"/>
    </source>
</evidence>
<dbReference type="Proteomes" id="UP000188533">
    <property type="component" value="Unassembled WGS sequence"/>
</dbReference>
<gene>
    <name evidence="1" type="ORF">LENED_004680</name>
</gene>
<dbReference type="AlphaFoldDB" id="A0A1Q3E7C7"/>
<comment type="caution">
    <text evidence="1">The sequence shown here is derived from an EMBL/GenBank/DDBJ whole genome shotgun (WGS) entry which is preliminary data.</text>
</comment>
<evidence type="ECO:0000313" key="2">
    <source>
        <dbReference type="Proteomes" id="UP000188533"/>
    </source>
</evidence>
<organism evidence="1 2">
    <name type="scientific">Lentinula edodes</name>
    <name type="common">Shiitake mushroom</name>
    <name type="synonym">Lentinus edodes</name>
    <dbReference type="NCBI Taxonomy" id="5353"/>
    <lineage>
        <taxon>Eukaryota</taxon>
        <taxon>Fungi</taxon>
        <taxon>Dikarya</taxon>
        <taxon>Basidiomycota</taxon>
        <taxon>Agaricomycotina</taxon>
        <taxon>Agaricomycetes</taxon>
        <taxon>Agaricomycetidae</taxon>
        <taxon>Agaricales</taxon>
        <taxon>Marasmiineae</taxon>
        <taxon>Omphalotaceae</taxon>
        <taxon>Lentinula</taxon>
    </lineage>
</organism>
<proteinExistence type="predicted"/>
<dbReference type="EMBL" id="BDGU01000124">
    <property type="protein sequence ID" value="GAW02994.1"/>
    <property type="molecule type" value="Genomic_DNA"/>
</dbReference>